<protein>
    <submittedName>
        <fullName evidence="4">SDR family oxidoreductase</fullName>
        <ecNumber evidence="4">1.-.-.-</ecNumber>
    </submittedName>
</protein>
<comment type="caution">
    <text evidence="4">The sequence shown here is derived from an EMBL/GenBank/DDBJ whole genome shotgun (WGS) entry which is preliminary data.</text>
</comment>
<dbReference type="InterPro" id="IPR036291">
    <property type="entry name" value="NAD(P)-bd_dom_sf"/>
</dbReference>
<dbReference type="PANTHER" id="PTHR43391">
    <property type="entry name" value="RETINOL DEHYDROGENASE-RELATED"/>
    <property type="match status" value="1"/>
</dbReference>
<reference evidence="4" key="1">
    <citation type="submission" date="2023-06" db="EMBL/GenBank/DDBJ databases">
        <authorList>
            <person name="Jiang Y."/>
            <person name="Liu Q."/>
        </authorList>
    </citation>
    <scope>NUCLEOTIDE SEQUENCE</scope>
    <source>
        <strain evidence="4">CGMCC 1.12090</strain>
    </source>
</reference>
<name>A0ABT8SCL0_9BURK</name>
<dbReference type="EMBL" id="JAUKVY010000022">
    <property type="protein sequence ID" value="MDO1535747.1"/>
    <property type="molecule type" value="Genomic_DNA"/>
</dbReference>
<keyword evidence="5" id="KW-1185">Reference proteome</keyword>
<dbReference type="PRINTS" id="PR00081">
    <property type="entry name" value="GDHRDH"/>
</dbReference>
<dbReference type="Gene3D" id="3.40.50.720">
    <property type="entry name" value="NAD(P)-binding Rossmann-like Domain"/>
    <property type="match status" value="1"/>
</dbReference>
<dbReference type="PROSITE" id="PS00061">
    <property type="entry name" value="ADH_SHORT"/>
    <property type="match status" value="1"/>
</dbReference>
<accession>A0ABT8SCL0</accession>
<dbReference type="GO" id="GO:0016491">
    <property type="term" value="F:oxidoreductase activity"/>
    <property type="evidence" value="ECO:0007669"/>
    <property type="project" value="UniProtKB-KW"/>
</dbReference>
<dbReference type="CDD" id="cd05233">
    <property type="entry name" value="SDR_c"/>
    <property type="match status" value="1"/>
</dbReference>
<dbReference type="InterPro" id="IPR057326">
    <property type="entry name" value="KR_dom"/>
</dbReference>
<dbReference type="SUPFAM" id="SSF51735">
    <property type="entry name" value="NAD(P)-binding Rossmann-fold domains"/>
    <property type="match status" value="1"/>
</dbReference>
<dbReference type="InterPro" id="IPR020904">
    <property type="entry name" value="Sc_DH/Rdtase_CS"/>
</dbReference>
<evidence type="ECO:0000256" key="2">
    <source>
        <dbReference type="ARBA" id="ARBA00023002"/>
    </source>
</evidence>
<evidence type="ECO:0000259" key="3">
    <source>
        <dbReference type="SMART" id="SM00822"/>
    </source>
</evidence>
<gene>
    <name evidence="4" type="ORF">Q2T77_26030</name>
</gene>
<proteinExistence type="inferred from homology"/>
<keyword evidence="2 4" id="KW-0560">Oxidoreductase</keyword>
<evidence type="ECO:0000313" key="4">
    <source>
        <dbReference type="EMBL" id="MDO1535747.1"/>
    </source>
</evidence>
<comment type="similarity">
    <text evidence="1">Belongs to the short-chain dehydrogenases/reductases (SDR) family.</text>
</comment>
<dbReference type="RefSeq" id="WP_301813565.1">
    <property type="nucleotide sequence ID" value="NZ_JAUJZH010000022.1"/>
</dbReference>
<sequence>MELKDKVVVVTGGASGIGAAMARRFAREGARAVVVADRHAGQAAELAAAIGAEAAGVDVTVEAELLRLIDDTEARHGAIDLFCSNAGITARGGPELPDSDWQRVMAVNLMAHVHAARALLPRMLARGGGYLLQTASAAGLLSQFDAPYAVSKHAAVAFAEWLSISYGGRGIGVSCLCPGGVDTPLLDAETPERRALMAEGIVSADAVAQAVVDGLREERFLILPQDFIREQMQRKAADPERWLRGMRRWQGALEG</sequence>
<dbReference type="InterPro" id="IPR002347">
    <property type="entry name" value="SDR_fam"/>
</dbReference>
<dbReference type="EC" id="1.-.-.-" evidence="4"/>
<evidence type="ECO:0000313" key="5">
    <source>
        <dbReference type="Proteomes" id="UP001169027"/>
    </source>
</evidence>
<feature type="domain" description="Ketoreductase" evidence="3">
    <location>
        <begin position="6"/>
        <end position="184"/>
    </location>
</feature>
<dbReference type="Pfam" id="PF00106">
    <property type="entry name" value="adh_short"/>
    <property type="match status" value="1"/>
</dbReference>
<evidence type="ECO:0000256" key="1">
    <source>
        <dbReference type="ARBA" id="ARBA00006484"/>
    </source>
</evidence>
<dbReference type="PANTHER" id="PTHR43391:SF26">
    <property type="entry name" value="BLL7251 PROTEIN"/>
    <property type="match status" value="1"/>
</dbReference>
<organism evidence="4 5">
    <name type="scientific">Variovorax ginsengisoli</name>
    <dbReference type="NCBI Taxonomy" id="363844"/>
    <lineage>
        <taxon>Bacteria</taxon>
        <taxon>Pseudomonadati</taxon>
        <taxon>Pseudomonadota</taxon>
        <taxon>Betaproteobacteria</taxon>
        <taxon>Burkholderiales</taxon>
        <taxon>Comamonadaceae</taxon>
        <taxon>Variovorax</taxon>
    </lineage>
</organism>
<dbReference type="SMART" id="SM00822">
    <property type="entry name" value="PKS_KR"/>
    <property type="match status" value="1"/>
</dbReference>
<dbReference type="Proteomes" id="UP001169027">
    <property type="component" value="Unassembled WGS sequence"/>
</dbReference>